<dbReference type="Proteomes" id="UP001054837">
    <property type="component" value="Unassembled WGS sequence"/>
</dbReference>
<reference evidence="1 2" key="1">
    <citation type="submission" date="2021-06" db="EMBL/GenBank/DDBJ databases">
        <title>Caerostris darwini draft genome.</title>
        <authorList>
            <person name="Kono N."/>
            <person name="Arakawa K."/>
        </authorList>
    </citation>
    <scope>NUCLEOTIDE SEQUENCE [LARGE SCALE GENOMIC DNA]</scope>
</reference>
<comment type="caution">
    <text evidence="1">The sequence shown here is derived from an EMBL/GenBank/DDBJ whole genome shotgun (WGS) entry which is preliminary data.</text>
</comment>
<sequence length="181" mass="21032">MISITTYLDADNAVIAVSDEKYDSHPIKTIQLNLYRKRYHARPKLKSWITNSGPYMIYRNHNDEQQFNEFNLEYIAPDKTEERNSTLFDMSKIKNVNTTRDKGRENSTKETALDTMNLVPPIQKPSFLDNSGPRFQDNYVRQNESLLQRLLNGSIRRVLYRRATSEVGKDGEQANDKGEIP</sequence>
<dbReference type="AlphaFoldDB" id="A0AAV4R713"/>
<gene>
    <name evidence="1" type="ORF">CDAR_124161</name>
</gene>
<protein>
    <submittedName>
        <fullName evidence="1">Uncharacterized protein</fullName>
    </submittedName>
</protein>
<proteinExistence type="predicted"/>
<evidence type="ECO:0000313" key="1">
    <source>
        <dbReference type="EMBL" id="GIY17505.1"/>
    </source>
</evidence>
<keyword evidence="2" id="KW-1185">Reference proteome</keyword>
<dbReference type="EMBL" id="BPLQ01005806">
    <property type="protein sequence ID" value="GIY17505.1"/>
    <property type="molecule type" value="Genomic_DNA"/>
</dbReference>
<name>A0AAV4R713_9ARAC</name>
<accession>A0AAV4R713</accession>
<evidence type="ECO:0000313" key="2">
    <source>
        <dbReference type="Proteomes" id="UP001054837"/>
    </source>
</evidence>
<organism evidence="1 2">
    <name type="scientific">Caerostris darwini</name>
    <dbReference type="NCBI Taxonomy" id="1538125"/>
    <lineage>
        <taxon>Eukaryota</taxon>
        <taxon>Metazoa</taxon>
        <taxon>Ecdysozoa</taxon>
        <taxon>Arthropoda</taxon>
        <taxon>Chelicerata</taxon>
        <taxon>Arachnida</taxon>
        <taxon>Araneae</taxon>
        <taxon>Araneomorphae</taxon>
        <taxon>Entelegynae</taxon>
        <taxon>Araneoidea</taxon>
        <taxon>Araneidae</taxon>
        <taxon>Caerostris</taxon>
    </lineage>
</organism>